<proteinExistence type="predicted"/>
<feature type="region of interest" description="Disordered" evidence="3">
    <location>
        <begin position="370"/>
        <end position="669"/>
    </location>
</feature>
<evidence type="ECO:0000256" key="3">
    <source>
        <dbReference type="SAM" id="MobiDB-lite"/>
    </source>
</evidence>
<evidence type="ECO:0000256" key="1">
    <source>
        <dbReference type="ARBA" id="ARBA00004123"/>
    </source>
</evidence>
<feature type="compositionally biased region" description="Gly residues" evidence="3">
    <location>
        <begin position="508"/>
        <end position="527"/>
    </location>
</feature>
<dbReference type="PANTHER" id="PTHR12610">
    <property type="entry name" value="SINGLE STRANDED DNA BINDING PROTEIN"/>
    <property type="match status" value="1"/>
</dbReference>
<evidence type="ECO:0000256" key="2">
    <source>
        <dbReference type="ARBA" id="ARBA00023242"/>
    </source>
</evidence>
<feature type="compositionally biased region" description="Pro residues" evidence="3">
    <location>
        <begin position="451"/>
        <end position="460"/>
    </location>
</feature>
<keyword evidence="5" id="KW-1185">Reference proteome</keyword>
<comment type="subcellular location">
    <subcellularLocation>
        <location evidence="1">Nucleus</location>
    </subcellularLocation>
</comment>
<dbReference type="GO" id="GO:0005634">
    <property type="term" value="C:nucleus"/>
    <property type="evidence" value="ECO:0007669"/>
    <property type="project" value="UniProtKB-SubCell"/>
</dbReference>
<dbReference type="OrthoDB" id="5600002at2759"/>
<organism evidence="4 5">
    <name type="scientific">Curvularia clavata</name>
    <dbReference type="NCBI Taxonomy" id="95742"/>
    <lineage>
        <taxon>Eukaryota</taxon>
        <taxon>Fungi</taxon>
        <taxon>Dikarya</taxon>
        <taxon>Ascomycota</taxon>
        <taxon>Pezizomycotina</taxon>
        <taxon>Dothideomycetes</taxon>
        <taxon>Pleosporomycetidae</taxon>
        <taxon>Pleosporales</taxon>
        <taxon>Pleosporineae</taxon>
        <taxon>Pleosporaceae</taxon>
        <taxon>Curvularia</taxon>
    </lineage>
</organism>
<feature type="compositionally biased region" description="Low complexity" evidence="3">
    <location>
        <begin position="607"/>
        <end position="633"/>
    </location>
</feature>
<dbReference type="GO" id="GO:0045944">
    <property type="term" value="P:positive regulation of transcription by RNA polymerase II"/>
    <property type="evidence" value="ECO:0007669"/>
    <property type="project" value="TreeGrafter"/>
</dbReference>
<dbReference type="AlphaFoldDB" id="A0A9Q8ZBB4"/>
<sequence>MQNQQQMAQMAAMNANNGPVDGTPIMRNMAQPGGKGTDPTEKLNTYIYDYFLRNKHLGLARAMLECDMKMATEKPSPNNKMNGADAIDQIDDLPLPSLPPNQVADNSFLLDWWVQFWDIYTATKPRNNASKNAIQYVSHNRSSQNLGQLQNEQRNQRMMMNNPMNAQYQQMMRNGTMTNGNQTDLKRAAAMNNNRPTGNPMAGMQQMKGPGMMGAQMQRDASTMDMNGQRPNSPGSNENAPSPNKRPRVDGGMNTGNMPNNQFNEFMPQGPGAQQKNMEVYSQSLAHAHRVALSNTSSPQGMNSGVQGSPMAQPGLEGQENLFTGNGPRPGNMPANPQGAPQQGNHALQDYQMQLMLLEQQNKKRLLMARQEQDNQSGHPQQGVMGAPGFGAAMSPQGSRAGGPSPNPAEQMKRGTPKLGQQNLPGSPMPEGIMGQQRASPAPNMNFDPSLAPPGMPPQFYPQGMPQNGPMGMRPPSSHPQPPNFGGQQITPAQMEAMRNGQMQQNGWRGGPQPGMMPGGQQMGGPMGQNPQQRQQMPPPPAPTNEQPRPEPSPSQSNPNPPTPSQTNKANPKKKPTKDNKKPANKKGPNTGATPAATNGEEPPTPTSSTPVAPITPVHKQSFNQGQNGQPQQPVQPPAPADQPMDNGGGQPFGSIDPDPNGFDLGLNFPDDAGALESFDFDSFLHTGDNDGLGNFGDFDFAGATEV</sequence>
<feature type="region of interest" description="Disordered" evidence="3">
    <location>
        <begin position="295"/>
        <end position="344"/>
    </location>
</feature>
<keyword evidence="2" id="KW-0539">Nucleus</keyword>
<evidence type="ECO:0008006" key="6">
    <source>
        <dbReference type="Google" id="ProtNLM"/>
    </source>
</evidence>
<dbReference type="EMBL" id="CP089277">
    <property type="protein sequence ID" value="USP79065.1"/>
    <property type="molecule type" value="Genomic_DNA"/>
</dbReference>
<feature type="compositionally biased region" description="Polar residues" evidence="3">
    <location>
        <begin position="295"/>
        <end position="307"/>
    </location>
</feature>
<protein>
    <recommendedName>
        <fullName evidence="6">LisH domain-containing protein</fullName>
    </recommendedName>
</protein>
<evidence type="ECO:0000313" key="4">
    <source>
        <dbReference type="EMBL" id="USP79065.1"/>
    </source>
</evidence>
<dbReference type="PANTHER" id="PTHR12610:SF12">
    <property type="entry name" value="SEQUENCE-SPECIFIC SINGLE-STRANDED DNA-BINDING PROTEIN, ISOFORM D"/>
    <property type="match status" value="1"/>
</dbReference>
<gene>
    <name evidence="4" type="ORF">yc1106_06339</name>
</gene>
<name>A0A9Q8ZBB4_CURCL</name>
<evidence type="ECO:0000313" key="5">
    <source>
        <dbReference type="Proteomes" id="UP001056012"/>
    </source>
</evidence>
<feature type="compositionally biased region" description="Polar residues" evidence="3">
    <location>
        <begin position="223"/>
        <end position="242"/>
    </location>
</feature>
<accession>A0A9Q8ZBB4</accession>
<dbReference type="VEuPathDB" id="FungiDB:yc1106_06339"/>
<dbReference type="Proteomes" id="UP001056012">
    <property type="component" value="Chromosome 4"/>
</dbReference>
<reference evidence="4" key="1">
    <citation type="submission" date="2021-12" db="EMBL/GenBank/DDBJ databases">
        <title>Curvularia clavata genome.</title>
        <authorList>
            <person name="Cao Y."/>
        </authorList>
    </citation>
    <scope>NUCLEOTIDE SEQUENCE</scope>
    <source>
        <strain evidence="4">Yc1106</strain>
    </source>
</reference>
<feature type="region of interest" description="Disordered" evidence="3">
    <location>
        <begin position="223"/>
        <end position="255"/>
    </location>
</feature>